<reference evidence="1 2" key="1">
    <citation type="submission" date="2018-08" db="EMBL/GenBank/DDBJ databases">
        <title>Genomic Encyclopedia of Type Strains, Phase III (KMG-III): the genomes of soil and plant-associated and newly described type strains.</title>
        <authorList>
            <person name="Whitman W."/>
        </authorList>
    </citation>
    <scope>NUCLEOTIDE SEQUENCE [LARGE SCALE GENOMIC DNA]</scope>
    <source>
        <strain evidence="1 2">CECT 7375</strain>
    </source>
</reference>
<proteinExistence type="predicted"/>
<dbReference type="Proteomes" id="UP000256542">
    <property type="component" value="Unassembled WGS sequence"/>
</dbReference>
<protein>
    <submittedName>
        <fullName evidence="1">Uncharacterized protein</fullName>
    </submittedName>
</protein>
<dbReference type="AlphaFoldDB" id="A0A3E0DHJ6"/>
<accession>A0A3E0DHJ6</accession>
<keyword evidence="2" id="KW-1185">Reference proteome</keyword>
<evidence type="ECO:0000313" key="1">
    <source>
        <dbReference type="EMBL" id="REG82152.1"/>
    </source>
</evidence>
<dbReference type="RefSeq" id="WP_220342976.1">
    <property type="nucleotide sequence ID" value="NZ_QUNG01000010.1"/>
</dbReference>
<gene>
    <name evidence="1" type="ORF">DFP81_11039</name>
</gene>
<sequence length="54" mass="6273">MINDLSLSKNVQFYKLNKALTKKSIEDTFKEISQERVGNYLLNDHKKKPYNGIG</sequence>
<organism evidence="1 2">
    <name type="scientific">Marinomonas pollencensis</name>
    <dbReference type="NCBI Taxonomy" id="491954"/>
    <lineage>
        <taxon>Bacteria</taxon>
        <taxon>Pseudomonadati</taxon>
        <taxon>Pseudomonadota</taxon>
        <taxon>Gammaproteobacteria</taxon>
        <taxon>Oceanospirillales</taxon>
        <taxon>Oceanospirillaceae</taxon>
        <taxon>Marinomonas</taxon>
    </lineage>
</organism>
<comment type="caution">
    <text evidence="1">The sequence shown here is derived from an EMBL/GenBank/DDBJ whole genome shotgun (WGS) entry which is preliminary data.</text>
</comment>
<name>A0A3E0DHJ6_9GAMM</name>
<dbReference type="EMBL" id="QUNG01000010">
    <property type="protein sequence ID" value="REG82152.1"/>
    <property type="molecule type" value="Genomic_DNA"/>
</dbReference>
<evidence type="ECO:0000313" key="2">
    <source>
        <dbReference type="Proteomes" id="UP000256542"/>
    </source>
</evidence>